<dbReference type="EMBL" id="KB933288">
    <property type="protein sequence ID" value="EON97109.1"/>
    <property type="molecule type" value="Genomic_DNA"/>
</dbReference>
<dbReference type="AlphaFoldDB" id="R8BCS4"/>
<feature type="compositionally biased region" description="Low complexity" evidence="7">
    <location>
        <begin position="565"/>
        <end position="581"/>
    </location>
</feature>
<organism evidence="8 9">
    <name type="scientific">Phaeoacremonium minimum (strain UCR-PA7)</name>
    <name type="common">Esca disease fungus</name>
    <name type="synonym">Togninia minima</name>
    <dbReference type="NCBI Taxonomy" id="1286976"/>
    <lineage>
        <taxon>Eukaryota</taxon>
        <taxon>Fungi</taxon>
        <taxon>Dikarya</taxon>
        <taxon>Ascomycota</taxon>
        <taxon>Pezizomycotina</taxon>
        <taxon>Sordariomycetes</taxon>
        <taxon>Sordariomycetidae</taxon>
        <taxon>Togniniales</taxon>
        <taxon>Togniniaceae</taxon>
        <taxon>Phaeoacremonium</taxon>
    </lineage>
</organism>
<feature type="signal peptide" evidence="6">
    <location>
        <begin position="1"/>
        <end position="19"/>
    </location>
</feature>
<evidence type="ECO:0000256" key="7">
    <source>
        <dbReference type="SAM" id="MobiDB-lite"/>
    </source>
</evidence>
<dbReference type="GeneID" id="19328131"/>
<name>R8BCS4_PHAM7</name>
<proteinExistence type="inferred from homology"/>
<sequence>MLLKKALLSLLLSSIAVDAAIDDTAHLRKALAASRKQTPVEEQPVIAKRQSEDTPFLNSNTTKFVVNGSAIPDVDFDVGPSYAGQLPVGGDSDGRLWFWFFPTTDPDEPKEIIIWLNGGPGCSSLDGFLKEHGPFLWGTGTYAPIKNPWSWHHVSNIIYVEQPIGTGFSQGTVTITSEEELAEQFLGFWKNFVTTFGLEGYKVYVTGESYAGKYCPYIASAMVDKNDTTYYDVSGLLIYDPVISDGVTQEVPTRYFVDYWSGLFPFNDTTKAAIANASEACGYDAFVDKYLVFPPVGPQPVPEKMPGINANGTDLVDGCELFGMVWDAILAINPGFNVYYVAQPVPIPDDVLGFPSSVFYTAPGREIYFNRTDVKKAINAPLDVNWEICSEQSVFDGGDSSDPSIWHAIPNVIERTKNVQISHGSLDFVLLANTSLLAIQNMTWGGKLGFQSQPESPLFVPDHDQSVIPGISGQGVLGTWHEERGLLWSVVDLSGHMVPTYQPALAFRQIQKLLGRIDSLSSLDPFPQYSNATQPTADELGKGTAPILGRNANDTSGGSGGGGSCSASGSGTAASPSGTSR</sequence>
<dbReference type="GO" id="GO:0004185">
    <property type="term" value="F:serine-type carboxypeptidase activity"/>
    <property type="evidence" value="ECO:0007669"/>
    <property type="project" value="UniProtKB-UniRule"/>
</dbReference>
<dbReference type="InterPro" id="IPR001563">
    <property type="entry name" value="Peptidase_S10"/>
</dbReference>
<evidence type="ECO:0000256" key="1">
    <source>
        <dbReference type="ARBA" id="ARBA00009431"/>
    </source>
</evidence>
<keyword evidence="3 6" id="KW-0645">Protease</keyword>
<reference evidence="9" key="1">
    <citation type="journal article" date="2013" name="Genome Announc.">
        <title>Draft genome sequence of the ascomycete Phaeoacremonium aleophilum strain UCR-PA7, a causal agent of the esca disease complex in grapevines.</title>
        <authorList>
            <person name="Blanco-Ulate B."/>
            <person name="Rolshausen P."/>
            <person name="Cantu D."/>
        </authorList>
    </citation>
    <scope>NUCLEOTIDE SEQUENCE [LARGE SCALE GENOMIC DNA]</scope>
    <source>
        <strain evidence="9">UCR-PA7</strain>
    </source>
</reference>
<protein>
    <recommendedName>
        <fullName evidence="6">Carboxypeptidase</fullName>
        <ecNumber evidence="6">3.4.16.-</ecNumber>
    </recommendedName>
</protein>
<evidence type="ECO:0000256" key="6">
    <source>
        <dbReference type="RuleBase" id="RU361156"/>
    </source>
</evidence>
<evidence type="ECO:0000256" key="4">
    <source>
        <dbReference type="ARBA" id="ARBA00022801"/>
    </source>
</evidence>
<dbReference type="PROSITE" id="PS00131">
    <property type="entry name" value="CARBOXYPEPT_SER_SER"/>
    <property type="match status" value="1"/>
</dbReference>
<dbReference type="HOGENOM" id="CLU_008523_12_3_1"/>
<dbReference type="InterPro" id="IPR018202">
    <property type="entry name" value="Ser_caboxypep_ser_AS"/>
</dbReference>
<keyword evidence="4 6" id="KW-0378">Hydrolase</keyword>
<keyword evidence="6" id="KW-0732">Signal</keyword>
<gene>
    <name evidence="8" type="ORF">UCRPA7_7378</name>
</gene>
<keyword evidence="9" id="KW-1185">Reference proteome</keyword>
<dbReference type="OrthoDB" id="443318at2759"/>
<dbReference type="PRINTS" id="PR00724">
    <property type="entry name" value="CRBOXYPTASEC"/>
</dbReference>
<dbReference type="KEGG" id="tmn:UCRPA7_7378"/>
<dbReference type="eggNOG" id="KOG1282">
    <property type="taxonomic scope" value="Eukaryota"/>
</dbReference>
<evidence type="ECO:0000313" key="9">
    <source>
        <dbReference type="Proteomes" id="UP000014074"/>
    </source>
</evidence>
<dbReference type="InterPro" id="IPR033124">
    <property type="entry name" value="Ser_caboxypep_his_AS"/>
</dbReference>
<dbReference type="PROSITE" id="PS00560">
    <property type="entry name" value="CARBOXYPEPT_SER_HIS"/>
    <property type="match status" value="1"/>
</dbReference>
<dbReference type="Pfam" id="PF00450">
    <property type="entry name" value="Peptidase_S10"/>
    <property type="match status" value="1"/>
</dbReference>
<dbReference type="PANTHER" id="PTHR11802:SF479">
    <property type="entry name" value="CARBOXYPEPTIDASE"/>
    <property type="match status" value="1"/>
</dbReference>
<evidence type="ECO:0000256" key="3">
    <source>
        <dbReference type="ARBA" id="ARBA00022670"/>
    </source>
</evidence>
<feature type="region of interest" description="Disordered" evidence="7">
    <location>
        <begin position="528"/>
        <end position="581"/>
    </location>
</feature>
<keyword evidence="2 6" id="KW-0121">Carboxypeptidase</keyword>
<dbReference type="SUPFAM" id="SSF53474">
    <property type="entry name" value="alpha/beta-Hydrolases"/>
    <property type="match status" value="1"/>
</dbReference>
<keyword evidence="5" id="KW-0325">Glycoprotein</keyword>
<dbReference type="PANTHER" id="PTHR11802">
    <property type="entry name" value="SERINE PROTEASE FAMILY S10 SERINE CARBOXYPEPTIDASE"/>
    <property type="match status" value="1"/>
</dbReference>
<dbReference type="Proteomes" id="UP000014074">
    <property type="component" value="Unassembled WGS sequence"/>
</dbReference>
<dbReference type="EC" id="3.4.16.-" evidence="6"/>
<dbReference type="Gene3D" id="3.40.50.1820">
    <property type="entry name" value="alpha/beta hydrolase"/>
    <property type="match status" value="1"/>
</dbReference>
<dbReference type="GO" id="GO:0006508">
    <property type="term" value="P:proteolysis"/>
    <property type="evidence" value="ECO:0007669"/>
    <property type="project" value="UniProtKB-KW"/>
</dbReference>
<dbReference type="InterPro" id="IPR029058">
    <property type="entry name" value="AB_hydrolase_fold"/>
</dbReference>
<accession>R8BCS4</accession>
<evidence type="ECO:0000313" key="8">
    <source>
        <dbReference type="EMBL" id="EON97109.1"/>
    </source>
</evidence>
<evidence type="ECO:0000256" key="5">
    <source>
        <dbReference type="ARBA" id="ARBA00023180"/>
    </source>
</evidence>
<evidence type="ECO:0000256" key="2">
    <source>
        <dbReference type="ARBA" id="ARBA00022645"/>
    </source>
</evidence>
<feature type="chain" id="PRO_5005145900" description="Carboxypeptidase" evidence="6">
    <location>
        <begin position="20"/>
        <end position="581"/>
    </location>
</feature>
<dbReference type="RefSeq" id="XP_007918109.1">
    <property type="nucleotide sequence ID" value="XM_007919918.1"/>
</dbReference>
<comment type="similarity">
    <text evidence="1 6">Belongs to the peptidase S10 family.</text>
</comment>